<sequence>MEKNTCGKCSGTGLINTIYRGKTGERLHGACECPASDFVTWDKESGQYVAMQKYTVTWTVDIEVPGDHKAAAQEVANRYFQTRIAAGEQDSACSFVVSGSDDIPVDIDLADSLSDLDSDDL</sequence>
<gene>
    <name evidence="1" type="ORF">QCD61_28340</name>
</gene>
<name>A0ABY8PMF0_9PSED</name>
<keyword evidence="1" id="KW-0614">Plasmid</keyword>
<dbReference type="EMBL" id="CP123772">
    <property type="protein sequence ID" value="WGO96409.1"/>
    <property type="molecule type" value="Genomic_DNA"/>
</dbReference>
<keyword evidence="2" id="KW-1185">Reference proteome</keyword>
<accession>A0ABY8PMF0</accession>
<proteinExistence type="predicted"/>
<evidence type="ECO:0000313" key="1">
    <source>
        <dbReference type="EMBL" id="WGO96409.1"/>
    </source>
</evidence>
<dbReference type="Proteomes" id="UP001227386">
    <property type="component" value="Plasmid unnamed"/>
</dbReference>
<dbReference type="RefSeq" id="WP_280944992.1">
    <property type="nucleotide sequence ID" value="NZ_CP123772.1"/>
</dbReference>
<geneLocation type="plasmid" evidence="1 2">
    <name>unnamed</name>
</geneLocation>
<reference evidence="1 2" key="1">
    <citation type="journal article" date="2012" name="Appl. Soil Ecol.">
        <title>Isolation and characterization of new plant growth-promoting bacterial endophytes.</title>
        <authorList>
            <person name="Rashid S."/>
            <person name="Charles T.C."/>
            <person name="Glick B.R."/>
        </authorList>
    </citation>
    <scope>NUCLEOTIDE SEQUENCE [LARGE SCALE GENOMIC DNA]</scope>
    <source>
        <strain evidence="1 2">YsS1</strain>
        <plasmid evidence="1 2">unnamed</plasmid>
    </source>
</reference>
<organism evidence="1 2">
    <name type="scientific">Pseudomonas viciae</name>
    <dbReference type="NCBI Taxonomy" id="2505979"/>
    <lineage>
        <taxon>Bacteria</taxon>
        <taxon>Pseudomonadati</taxon>
        <taxon>Pseudomonadota</taxon>
        <taxon>Gammaproteobacteria</taxon>
        <taxon>Pseudomonadales</taxon>
        <taxon>Pseudomonadaceae</taxon>
        <taxon>Pseudomonas</taxon>
    </lineage>
</organism>
<protein>
    <submittedName>
        <fullName evidence="1">Uncharacterized protein</fullName>
    </submittedName>
</protein>
<evidence type="ECO:0000313" key="2">
    <source>
        <dbReference type="Proteomes" id="UP001227386"/>
    </source>
</evidence>